<evidence type="ECO:0000256" key="3">
    <source>
        <dbReference type="ARBA" id="ARBA00022695"/>
    </source>
</evidence>
<evidence type="ECO:0000256" key="4">
    <source>
        <dbReference type="ARBA" id="ARBA00022723"/>
    </source>
</evidence>
<evidence type="ECO:0000313" key="13">
    <source>
        <dbReference type="Proteomes" id="UP000010798"/>
    </source>
</evidence>
<evidence type="ECO:0000259" key="11">
    <source>
        <dbReference type="PROSITE" id="PS50878"/>
    </source>
</evidence>
<keyword evidence="6 12" id="KW-0695">RNA-directed DNA polymerase</keyword>
<dbReference type="EMBL" id="CP003364">
    <property type="protein sequence ID" value="AGA31459.1"/>
    <property type="molecule type" value="Genomic_DNA"/>
</dbReference>
<dbReference type="InterPro" id="IPR000123">
    <property type="entry name" value="Reverse_transcriptase_msDNA"/>
</dbReference>
<comment type="similarity">
    <text evidence="8">Belongs to the bacterial reverse transcriptase family.</text>
</comment>
<dbReference type="PRINTS" id="PR00866">
    <property type="entry name" value="RNADNAPOLMS"/>
</dbReference>
<dbReference type="Gene3D" id="3.30.70.270">
    <property type="match status" value="1"/>
</dbReference>
<feature type="domain" description="Reverse transcriptase" evidence="11">
    <location>
        <begin position="102"/>
        <end position="328"/>
    </location>
</feature>
<dbReference type="KEGG" id="saci:Sinac_7422"/>
<dbReference type="PROSITE" id="PS50878">
    <property type="entry name" value="RT_POL"/>
    <property type="match status" value="1"/>
</dbReference>
<dbReference type="CDD" id="cd01651">
    <property type="entry name" value="RT_G2_intron"/>
    <property type="match status" value="1"/>
</dbReference>
<evidence type="ECO:0000256" key="7">
    <source>
        <dbReference type="ARBA" id="ARBA00023118"/>
    </source>
</evidence>
<feature type="region of interest" description="Disordered" evidence="10">
    <location>
        <begin position="23"/>
        <end position="45"/>
    </location>
</feature>
<dbReference type="SUPFAM" id="SSF56672">
    <property type="entry name" value="DNA/RNA polymerases"/>
    <property type="match status" value="1"/>
</dbReference>
<dbReference type="GO" id="GO:0003723">
    <property type="term" value="F:RNA binding"/>
    <property type="evidence" value="ECO:0007669"/>
    <property type="project" value="InterPro"/>
</dbReference>
<reference evidence="12 13" key="1">
    <citation type="submission" date="2012-02" db="EMBL/GenBank/DDBJ databases">
        <title>Complete sequence of chromosome of Singulisphaera acidiphila DSM 18658.</title>
        <authorList>
            <consortium name="US DOE Joint Genome Institute (JGI-PGF)"/>
            <person name="Lucas S."/>
            <person name="Copeland A."/>
            <person name="Lapidus A."/>
            <person name="Glavina del Rio T."/>
            <person name="Dalin E."/>
            <person name="Tice H."/>
            <person name="Bruce D."/>
            <person name="Goodwin L."/>
            <person name="Pitluck S."/>
            <person name="Peters L."/>
            <person name="Ovchinnikova G."/>
            <person name="Chertkov O."/>
            <person name="Kyrpides N."/>
            <person name="Mavromatis K."/>
            <person name="Ivanova N."/>
            <person name="Brettin T."/>
            <person name="Detter J.C."/>
            <person name="Han C."/>
            <person name="Larimer F."/>
            <person name="Land M."/>
            <person name="Hauser L."/>
            <person name="Markowitz V."/>
            <person name="Cheng J.-F."/>
            <person name="Hugenholtz P."/>
            <person name="Woyke T."/>
            <person name="Wu D."/>
            <person name="Tindall B."/>
            <person name="Pomrenke H."/>
            <person name="Brambilla E."/>
            <person name="Klenk H.-P."/>
            <person name="Eisen J.A."/>
        </authorList>
    </citation>
    <scope>NUCLEOTIDE SEQUENCE [LARGE SCALE GENOMIC DNA]</scope>
    <source>
        <strain evidence="13">ATCC BAA-1392 / DSM 18658 / VKM B-2454 / MOB10</strain>
    </source>
</reference>
<dbReference type="InterPro" id="IPR030931">
    <property type="entry name" value="Group_II_RT_mat"/>
</dbReference>
<dbReference type="PANTHER" id="PTHR34047">
    <property type="entry name" value="NUCLEAR INTRON MATURASE 1, MITOCHONDRIAL-RELATED"/>
    <property type="match status" value="1"/>
</dbReference>
<dbReference type="InterPro" id="IPR013597">
    <property type="entry name" value="Mat_intron_G2"/>
</dbReference>
<dbReference type="AlphaFoldDB" id="L0DQ10"/>
<dbReference type="eggNOG" id="COG3344">
    <property type="taxonomic scope" value="Bacteria"/>
</dbReference>
<evidence type="ECO:0000256" key="8">
    <source>
        <dbReference type="ARBA" id="ARBA00034120"/>
    </source>
</evidence>
<keyword evidence="5" id="KW-0460">Magnesium</keyword>
<dbReference type="InterPro" id="IPR043128">
    <property type="entry name" value="Rev_trsase/Diguanyl_cyclase"/>
</dbReference>
<dbReference type="InterPro" id="IPR000477">
    <property type="entry name" value="RT_dom"/>
</dbReference>
<dbReference type="Pfam" id="PF00078">
    <property type="entry name" value="RVT_1"/>
    <property type="match status" value="1"/>
</dbReference>
<evidence type="ECO:0000256" key="1">
    <source>
        <dbReference type="ARBA" id="ARBA00012493"/>
    </source>
</evidence>
<dbReference type="Pfam" id="PF08388">
    <property type="entry name" value="GIIM"/>
    <property type="match status" value="1"/>
</dbReference>
<keyword evidence="7" id="KW-0051">Antiviral defense</keyword>
<sequence length="471" mass="53273">MGMERPTNRLYQRLLFEGLEEDLRHDDSGAGGTPPGTIEESQMPAASDQVRALTERLLEEVCARENLNRAYKRVKANQGAAGVDGMTIGGVRDWLAGHKEELVASLLDGTYRPQPVRGVQIPKPGGGVRQLGIPTVIDRLVQQAILQVLEPLLDPTFSDSSYGFRPKRGAHNALFQARKYVAEGRVIVVDMDLEKFFDRVNHDILMARLSRRVADKRLLRIVRRFLEAGLLQDGVCTKRHEGTPQGGPLSPLLANLLLDDLDKELERRGHCFCRYADDCNIYVQSKAGGERVLRSVTRFLEEVLHLRVNREKSAVAFIEDRKFLGHRLLRGGRLGIAPKSLERAKDRIREITRRNRGVGLDRMITELNSFLTGWVTYFRHAACRHHLKDLDGWARRKLRCVRMKQCKRTKPLVDFLLRQGVPRVSAWVTALSGKGWWRLSGSPAAHQAMDQPWFDSLGLVNLAQRHATLQA</sequence>
<evidence type="ECO:0000256" key="9">
    <source>
        <dbReference type="ARBA" id="ARBA00048173"/>
    </source>
</evidence>
<gene>
    <name evidence="12" type="ordered locus">Sinac_7422</name>
</gene>
<dbReference type="RefSeq" id="WP_015250526.1">
    <property type="nucleotide sequence ID" value="NC_019892.1"/>
</dbReference>
<dbReference type="PANTHER" id="PTHR34047:SF8">
    <property type="entry name" value="PROTEIN YKFC"/>
    <property type="match status" value="1"/>
</dbReference>
<dbReference type="GO" id="GO:0046872">
    <property type="term" value="F:metal ion binding"/>
    <property type="evidence" value="ECO:0007669"/>
    <property type="project" value="UniProtKB-KW"/>
</dbReference>
<dbReference type="EC" id="2.7.7.49" evidence="1"/>
<evidence type="ECO:0000256" key="10">
    <source>
        <dbReference type="SAM" id="MobiDB-lite"/>
    </source>
</evidence>
<comment type="catalytic activity">
    <reaction evidence="9">
        <text>DNA(n) + a 2'-deoxyribonucleoside 5'-triphosphate = DNA(n+1) + diphosphate</text>
        <dbReference type="Rhea" id="RHEA:22508"/>
        <dbReference type="Rhea" id="RHEA-COMP:17339"/>
        <dbReference type="Rhea" id="RHEA-COMP:17340"/>
        <dbReference type="ChEBI" id="CHEBI:33019"/>
        <dbReference type="ChEBI" id="CHEBI:61560"/>
        <dbReference type="ChEBI" id="CHEBI:173112"/>
        <dbReference type="EC" id="2.7.7.49"/>
    </reaction>
</comment>
<evidence type="ECO:0000256" key="6">
    <source>
        <dbReference type="ARBA" id="ARBA00022918"/>
    </source>
</evidence>
<proteinExistence type="inferred from homology"/>
<dbReference type="NCBIfam" id="TIGR04416">
    <property type="entry name" value="group_II_RT_mat"/>
    <property type="match status" value="1"/>
</dbReference>
<dbReference type="Proteomes" id="UP000010798">
    <property type="component" value="Chromosome"/>
</dbReference>
<organism evidence="12 13">
    <name type="scientific">Singulisphaera acidiphila (strain ATCC BAA-1392 / DSM 18658 / VKM B-2454 / MOB10)</name>
    <dbReference type="NCBI Taxonomy" id="886293"/>
    <lineage>
        <taxon>Bacteria</taxon>
        <taxon>Pseudomonadati</taxon>
        <taxon>Planctomycetota</taxon>
        <taxon>Planctomycetia</taxon>
        <taxon>Isosphaerales</taxon>
        <taxon>Isosphaeraceae</taxon>
        <taxon>Singulisphaera</taxon>
    </lineage>
</organism>
<evidence type="ECO:0000256" key="5">
    <source>
        <dbReference type="ARBA" id="ARBA00022842"/>
    </source>
</evidence>
<dbReference type="InterPro" id="IPR051083">
    <property type="entry name" value="GrpII_Intron_Splice-Mob/Def"/>
</dbReference>
<name>L0DQ10_SINAD</name>
<dbReference type="HOGENOM" id="CLU_013584_2_1_0"/>
<accession>L0DQ10</accession>
<keyword evidence="4" id="KW-0479">Metal-binding</keyword>
<dbReference type="GO" id="GO:0051607">
    <property type="term" value="P:defense response to virus"/>
    <property type="evidence" value="ECO:0007669"/>
    <property type="project" value="UniProtKB-KW"/>
</dbReference>
<dbReference type="GO" id="GO:0003964">
    <property type="term" value="F:RNA-directed DNA polymerase activity"/>
    <property type="evidence" value="ECO:0007669"/>
    <property type="project" value="UniProtKB-KW"/>
</dbReference>
<keyword evidence="3" id="KW-0548">Nucleotidyltransferase</keyword>
<evidence type="ECO:0000256" key="2">
    <source>
        <dbReference type="ARBA" id="ARBA00022679"/>
    </source>
</evidence>
<keyword evidence="13" id="KW-1185">Reference proteome</keyword>
<protein>
    <recommendedName>
        <fullName evidence="1">RNA-directed DNA polymerase</fullName>
        <ecNumber evidence="1">2.7.7.49</ecNumber>
    </recommendedName>
</protein>
<keyword evidence="2" id="KW-0808">Transferase</keyword>
<dbReference type="InterPro" id="IPR043502">
    <property type="entry name" value="DNA/RNA_pol_sf"/>
</dbReference>
<evidence type="ECO:0000313" key="12">
    <source>
        <dbReference type="EMBL" id="AGA31459.1"/>
    </source>
</evidence>